<dbReference type="Proteomes" id="UP001164653">
    <property type="component" value="Chromosome"/>
</dbReference>
<name>A0A9E8NIQ2_9BACT</name>
<dbReference type="RefSeq" id="WP_244820379.1">
    <property type="nucleotide sequence ID" value="NZ_CP112998.1"/>
</dbReference>
<dbReference type="EMBL" id="CP112998">
    <property type="protein sequence ID" value="WAC15012.1"/>
    <property type="molecule type" value="Genomic_DNA"/>
</dbReference>
<dbReference type="Pfam" id="PF12866">
    <property type="entry name" value="DUF3823"/>
    <property type="match status" value="1"/>
</dbReference>
<dbReference type="Pfam" id="PF18003">
    <property type="entry name" value="DUF3823_C"/>
    <property type="match status" value="1"/>
</dbReference>
<dbReference type="Gene3D" id="2.60.40.2060">
    <property type="match status" value="1"/>
</dbReference>
<sequence>MRFTKIIFSFLTVAVCASCSKIDNYVAPDGGIHGVLTDNLTGENFQTEQPNGFTVKLFEKGGKGNSPIAFQGKPDGTFKNAFIFKNDYKLLVTEGAFFPLDTVNVSVDANSESNFKVTPFLAIVNPSVKAEVGKVVVKYQLKREIAADKIIERKVLVSRVPTVNNSVFDFKSQADLTAVTDAVILASDYSDTVSGLASGQTYYVRVAARTNNALKKYNYSKVFAVKIP</sequence>
<dbReference type="AlphaFoldDB" id="A0A9E8NIQ2"/>
<dbReference type="Gene3D" id="2.60.40.1120">
    <property type="entry name" value="Carboxypeptidase-like, regulatory domain"/>
    <property type="match status" value="1"/>
</dbReference>
<reference evidence="3" key="1">
    <citation type="submission" date="2022-11" db="EMBL/GenBank/DDBJ databases">
        <title>Dyadobacter pollutisoli sp. nov., isolated from plastic dumped soil.</title>
        <authorList>
            <person name="Kim J.M."/>
            <person name="Kim K.R."/>
            <person name="Lee J.K."/>
            <person name="Hao L."/>
            <person name="Jeon C.O."/>
        </authorList>
    </citation>
    <scope>NUCLEOTIDE SEQUENCE</scope>
    <source>
        <strain evidence="3">U1</strain>
    </source>
</reference>
<evidence type="ECO:0000313" key="3">
    <source>
        <dbReference type="EMBL" id="WAC15012.1"/>
    </source>
</evidence>
<keyword evidence="4" id="KW-1185">Reference proteome</keyword>
<evidence type="ECO:0000259" key="1">
    <source>
        <dbReference type="Pfam" id="PF12866"/>
    </source>
</evidence>
<proteinExistence type="predicted"/>
<feature type="domain" description="DUF3823" evidence="1">
    <location>
        <begin position="40"/>
        <end position="118"/>
    </location>
</feature>
<protein>
    <submittedName>
        <fullName evidence="3">DUF3823 domain-containing protein</fullName>
    </submittedName>
</protein>
<evidence type="ECO:0000259" key="2">
    <source>
        <dbReference type="Pfam" id="PF18003"/>
    </source>
</evidence>
<dbReference type="InterPro" id="IPR041186">
    <property type="entry name" value="DUF3823_C"/>
</dbReference>
<evidence type="ECO:0000313" key="4">
    <source>
        <dbReference type="Proteomes" id="UP001164653"/>
    </source>
</evidence>
<organism evidence="3 4">
    <name type="scientific">Dyadobacter pollutisoli</name>
    <dbReference type="NCBI Taxonomy" id="2910158"/>
    <lineage>
        <taxon>Bacteria</taxon>
        <taxon>Pseudomonadati</taxon>
        <taxon>Bacteroidota</taxon>
        <taxon>Cytophagia</taxon>
        <taxon>Cytophagales</taxon>
        <taxon>Spirosomataceae</taxon>
        <taxon>Dyadobacter</taxon>
    </lineage>
</organism>
<accession>A0A9E8NIQ2</accession>
<dbReference type="KEGG" id="dpf:ON006_13805"/>
<dbReference type="InterPro" id="IPR024278">
    <property type="entry name" value="DUF3823_N"/>
</dbReference>
<feature type="domain" description="DUF3823" evidence="2">
    <location>
        <begin position="122"/>
        <end position="222"/>
    </location>
</feature>
<gene>
    <name evidence="3" type="ORF">ON006_13805</name>
</gene>